<evidence type="ECO:0000256" key="1">
    <source>
        <dbReference type="ARBA" id="ARBA00004123"/>
    </source>
</evidence>
<dbReference type="Gene3D" id="1.10.20.10">
    <property type="entry name" value="Histone, subunit A"/>
    <property type="match status" value="1"/>
</dbReference>
<dbReference type="EMBL" id="ML992690">
    <property type="protein sequence ID" value="KAF2208915.1"/>
    <property type="molecule type" value="Genomic_DNA"/>
</dbReference>
<comment type="subcellular location">
    <subcellularLocation>
        <location evidence="2">Chromosome</location>
    </subcellularLocation>
    <subcellularLocation>
        <location evidence="1">Nucleus</location>
    </subcellularLocation>
</comment>
<comment type="function">
    <text evidence="8">Core component of nucleosome. Nucleosomes wrap and compact DNA into chromatin, limiting DNA accessibility to the cellular machineries which require DNA as a template. Histones thereby play a central role in transcription regulation, DNA repair, DNA replication and chromosomal stability. DNA accessibility is regulated via a complex set of post-translational modifications of histones, also called histone code, and nucleosome remodeling.</text>
</comment>
<dbReference type="SUPFAM" id="SSF47113">
    <property type="entry name" value="Histone-fold"/>
    <property type="match status" value="1"/>
</dbReference>
<gene>
    <name evidence="9" type="ORF">CERZMDRAFT_48251</name>
</gene>
<comment type="similarity">
    <text evidence="3 8">Belongs to the histone H4 family.</text>
</comment>
<keyword evidence="10" id="KW-1185">Reference proteome</keyword>
<keyword evidence="6 8" id="KW-0539">Nucleus</keyword>
<proteinExistence type="inferred from homology"/>
<keyword evidence="4 8" id="KW-0158">Chromosome</keyword>
<keyword evidence="5 8" id="KW-0238">DNA-binding</keyword>
<name>A0A6A6F4S9_9PEZI</name>
<dbReference type="AlphaFoldDB" id="A0A6A6F4S9"/>
<dbReference type="PANTHER" id="PTHR10484">
    <property type="entry name" value="HISTONE H4"/>
    <property type="match status" value="1"/>
</dbReference>
<evidence type="ECO:0000256" key="8">
    <source>
        <dbReference type="RuleBase" id="RU000528"/>
    </source>
</evidence>
<dbReference type="GO" id="GO:0003677">
    <property type="term" value="F:DNA binding"/>
    <property type="evidence" value="ECO:0007669"/>
    <property type="project" value="UniProtKB-KW"/>
</dbReference>
<dbReference type="Proteomes" id="UP000799539">
    <property type="component" value="Unassembled WGS sequence"/>
</dbReference>
<keyword evidence="7 8" id="KW-0544">Nucleosome core</keyword>
<dbReference type="OrthoDB" id="3919494at2759"/>
<dbReference type="GO" id="GO:0005634">
    <property type="term" value="C:nucleus"/>
    <property type="evidence" value="ECO:0007669"/>
    <property type="project" value="UniProtKB-SubCell"/>
</dbReference>
<reference evidence="9" key="1">
    <citation type="journal article" date="2020" name="Stud. Mycol.">
        <title>101 Dothideomycetes genomes: a test case for predicting lifestyles and emergence of pathogens.</title>
        <authorList>
            <person name="Haridas S."/>
            <person name="Albert R."/>
            <person name="Binder M."/>
            <person name="Bloem J."/>
            <person name="Labutti K."/>
            <person name="Salamov A."/>
            <person name="Andreopoulos B."/>
            <person name="Baker S."/>
            <person name="Barry K."/>
            <person name="Bills G."/>
            <person name="Bluhm B."/>
            <person name="Cannon C."/>
            <person name="Castanera R."/>
            <person name="Culley D."/>
            <person name="Daum C."/>
            <person name="Ezra D."/>
            <person name="Gonzalez J."/>
            <person name="Henrissat B."/>
            <person name="Kuo A."/>
            <person name="Liang C."/>
            <person name="Lipzen A."/>
            <person name="Lutzoni F."/>
            <person name="Magnuson J."/>
            <person name="Mondo S."/>
            <person name="Nolan M."/>
            <person name="Ohm R."/>
            <person name="Pangilinan J."/>
            <person name="Park H.-J."/>
            <person name="Ramirez L."/>
            <person name="Alfaro M."/>
            <person name="Sun H."/>
            <person name="Tritt A."/>
            <person name="Yoshinaga Y."/>
            <person name="Zwiers L.-H."/>
            <person name="Turgeon B."/>
            <person name="Goodwin S."/>
            <person name="Spatafora J."/>
            <person name="Crous P."/>
            <person name="Grigoriev I."/>
        </authorList>
    </citation>
    <scope>NUCLEOTIDE SEQUENCE</scope>
    <source>
        <strain evidence="9">SCOH1-5</strain>
    </source>
</reference>
<dbReference type="SMART" id="SM00417">
    <property type="entry name" value="H4"/>
    <property type="match status" value="1"/>
</dbReference>
<dbReference type="CDD" id="cd22912">
    <property type="entry name" value="HFD_H4"/>
    <property type="match status" value="1"/>
</dbReference>
<dbReference type="GO" id="GO:0030527">
    <property type="term" value="F:structural constituent of chromatin"/>
    <property type="evidence" value="ECO:0007669"/>
    <property type="project" value="InterPro"/>
</dbReference>
<evidence type="ECO:0000256" key="3">
    <source>
        <dbReference type="ARBA" id="ARBA00006564"/>
    </source>
</evidence>
<evidence type="ECO:0000256" key="7">
    <source>
        <dbReference type="ARBA" id="ARBA00023269"/>
    </source>
</evidence>
<dbReference type="InterPro" id="IPR001951">
    <property type="entry name" value="Histone_H4"/>
</dbReference>
<dbReference type="PRINTS" id="PR00623">
    <property type="entry name" value="HISTONEH4"/>
</dbReference>
<protein>
    <recommendedName>
        <fullName evidence="8">Histone H4</fullName>
    </recommendedName>
</protein>
<evidence type="ECO:0000256" key="5">
    <source>
        <dbReference type="ARBA" id="ARBA00023125"/>
    </source>
</evidence>
<comment type="subunit">
    <text evidence="8">The nucleosome is a histone octamer containing two molecules each of H2A, H2B, H3 and H4 assembled in one H3-H4 heterotetramer and two H2A-H2B heterodimers. The octamer wraps approximately 147 bp of DNA.</text>
</comment>
<accession>A0A6A6F4S9</accession>
<evidence type="ECO:0000313" key="10">
    <source>
        <dbReference type="Proteomes" id="UP000799539"/>
    </source>
</evidence>
<feature type="non-terminal residue" evidence="9">
    <location>
        <position position="1"/>
    </location>
</feature>
<evidence type="ECO:0000313" key="9">
    <source>
        <dbReference type="EMBL" id="KAF2208915.1"/>
    </source>
</evidence>
<evidence type="ECO:0000256" key="4">
    <source>
        <dbReference type="ARBA" id="ARBA00022454"/>
    </source>
</evidence>
<sequence>YSKILKDNVQGITNLSIRRLARRGGVKRTSNDVYPAARTEMKQYLESVLKDIVVVLEHSQRKTVTTNDVVFVLNKRGRTVTGFSE</sequence>
<evidence type="ECO:0000256" key="2">
    <source>
        <dbReference type="ARBA" id="ARBA00004286"/>
    </source>
</evidence>
<dbReference type="GO" id="GO:0046982">
    <property type="term" value="F:protein heterodimerization activity"/>
    <property type="evidence" value="ECO:0007669"/>
    <property type="project" value="InterPro"/>
</dbReference>
<dbReference type="InterPro" id="IPR009072">
    <property type="entry name" value="Histone-fold"/>
</dbReference>
<evidence type="ECO:0000256" key="6">
    <source>
        <dbReference type="ARBA" id="ARBA00023242"/>
    </source>
</evidence>
<dbReference type="GO" id="GO:0000786">
    <property type="term" value="C:nucleosome"/>
    <property type="evidence" value="ECO:0007669"/>
    <property type="project" value="UniProtKB-KW"/>
</dbReference>
<organism evidence="9 10">
    <name type="scientific">Cercospora zeae-maydis SCOH1-5</name>
    <dbReference type="NCBI Taxonomy" id="717836"/>
    <lineage>
        <taxon>Eukaryota</taxon>
        <taxon>Fungi</taxon>
        <taxon>Dikarya</taxon>
        <taxon>Ascomycota</taxon>
        <taxon>Pezizomycotina</taxon>
        <taxon>Dothideomycetes</taxon>
        <taxon>Dothideomycetidae</taxon>
        <taxon>Mycosphaerellales</taxon>
        <taxon>Mycosphaerellaceae</taxon>
        <taxon>Cercospora</taxon>
    </lineage>
</organism>